<accession>A0AAE0JWJ6</accession>
<dbReference type="EMBL" id="JAULSN010000009">
    <property type="protein sequence ID" value="KAK3365041.1"/>
    <property type="molecule type" value="Genomic_DNA"/>
</dbReference>
<feature type="region of interest" description="Disordered" evidence="1">
    <location>
        <begin position="103"/>
        <end position="138"/>
    </location>
</feature>
<sequence>MWVTERQSNLQSLKLCMSLPFAFGLRQTHLIQVEGAATAVLNHPEKIASVVDNHRSVKVARVDCNNYNLVDALLNYLDCTLDCLEAISKRVFERIGTALRPSNGRRFGKSHDEKDDGQRLPTPLSSRRIVGGGPGKQRRRNFSAAIYQEWNCSTYWSDVCRRLQVNPDTSTTATPLAQPNRPIQGSIAELKLDVGFVDDPKASKDSRYHWSYILVPGELKSNPSTDIASEAWVNIGTYAREVLAAQDLL</sequence>
<evidence type="ECO:0000313" key="4">
    <source>
        <dbReference type="Proteomes" id="UP001287356"/>
    </source>
</evidence>
<keyword evidence="4" id="KW-1185">Reference proteome</keyword>
<evidence type="ECO:0000259" key="2">
    <source>
        <dbReference type="Pfam" id="PF17667"/>
    </source>
</evidence>
<dbReference type="Pfam" id="PF17667">
    <property type="entry name" value="Pkinase_fungal"/>
    <property type="match status" value="1"/>
</dbReference>
<feature type="compositionally biased region" description="Basic and acidic residues" evidence="1">
    <location>
        <begin position="109"/>
        <end position="118"/>
    </location>
</feature>
<name>A0AAE0JWJ6_9PEZI</name>
<organism evidence="3 4">
    <name type="scientific">Lasiosphaeria ovina</name>
    <dbReference type="NCBI Taxonomy" id="92902"/>
    <lineage>
        <taxon>Eukaryota</taxon>
        <taxon>Fungi</taxon>
        <taxon>Dikarya</taxon>
        <taxon>Ascomycota</taxon>
        <taxon>Pezizomycotina</taxon>
        <taxon>Sordariomycetes</taxon>
        <taxon>Sordariomycetidae</taxon>
        <taxon>Sordariales</taxon>
        <taxon>Lasiosphaeriaceae</taxon>
        <taxon>Lasiosphaeria</taxon>
    </lineage>
</organism>
<dbReference type="Proteomes" id="UP001287356">
    <property type="component" value="Unassembled WGS sequence"/>
</dbReference>
<reference evidence="3" key="1">
    <citation type="journal article" date="2023" name="Mol. Phylogenet. Evol.">
        <title>Genome-scale phylogeny and comparative genomics of the fungal order Sordariales.</title>
        <authorList>
            <person name="Hensen N."/>
            <person name="Bonometti L."/>
            <person name="Westerberg I."/>
            <person name="Brannstrom I.O."/>
            <person name="Guillou S."/>
            <person name="Cros-Aarteil S."/>
            <person name="Calhoun S."/>
            <person name="Haridas S."/>
            <person name="Kuo A."/>
            <person name="Mondo S."/>
            <person name="Pangilinan J."/>
            <person name="Riley R."/>
            <person name="LaButti K."/>
            <person name="Andreopoulos B."/>
            <person name="Lipzen A."/>
            <person name="Chen C."/>
            <person name="Yan M."/>
            <person name="Daum C."/>
            <person name="Ng V."/>
            <person name="Clum A."/>
            <person name="Steindorff A."/>
            <person name="Ohm R.A."/>
            <person name="Martin F."/>
            <person name="Silar P."/>
            <person name="Natvig D.O."/>
            <person name="Lalanne C."/>
            <person name="Gautier V."/>
            <person name="Ament-Velasquez S.L."/>
            <person name="Kruys A."/>
            <person name="Hutchinson M.I."/>
            <person name="Powell A.J."/>
            <person name="Barry K."/>
            <person name="Miller A.N."/>
            <person name="Grigoriev I.V."/>
            <person name="Debuchy R."/>
            <person name="Gladieux P."/>
            <person name="Hiltunen Thoren M."/>
            <person name="Johannesson H."/>
        </authorList>
    </citation>
    <scope>NUCLEOTIDE SEQUENCE</scope>
    <source>
        <strain evidence="3">CBS 958.72</strain>
    </source>
</reference>
<proteinExistence type="predicted"/>
<evidence type="ECO:0000256" key="1">
    <source>
        <dbReference type="SAM" id="MobiDB-lite"/>
    </source>
</evidence>
<gene>
    <name evidence="3" type="ORF">B0T24DRAFT_712504</name>
</gene>
<feature type="domain" description="Fungal-type protein kinase" evidence="2">
    <location>
        <begin position="191"/>
        <end position="247"/>
    </location>
</feature>
<evidence type="ECO:0000313" key="3">
    <source>
        <dbReference type="EMBL" id="KAK3365041.1"/>
    </source>
</evidence>
<reference evidence="3" key="2">
    <citation type="submission" date="2023-06" db="EMBL/GenBank/DDBJ databases">
        <authorList>
            <consortium name="Lawrence Berkeley National Laboratory"/>
            <person name="Haridas S."/>
            <person name="Hensen N."/>
            <person name="Bonometti L."/>
            <person name="Westerberg I."/>
            <person name="Brannstrom I.O."/>
            <person name="Guillou S."/>
            <person name="Cros-Aarteil S."/>
            <person name="Calhoun S."/>
            <person name="Kuo A."/>
            <person name="Mondo S."/>
            <person name="Pangilinan J."/>
            <person name="Riley R."/>
            <person name="Labutti K."/>
            <person name="Andreopoulos B."/>
            <person name="Lipzen A."/>
            <person name="Chen C."/>
            <person name="Yanf M."/>
            <person name="Daum C."/>
            <person name="Ng V."/>
            <person name="Clum A."/>
            <person name="Steindorff A."/>
            <person name="Ohm R."/>
            <person name="Martin F."/>
            <person name="Silar P."/>
            <person name="Natvig D."/>
            <person name="Lalanne C."/>
            <person name="Gautier V."/>
            <person name="Ament-Velasquez S.L."/>
            <person name="Kruys A."/>
            <person name="Hutchinson M.I."/>
            <person name="Powell A.J."/>
            <person name="Barry K."/>
            <person name="Miller A.N."/>
            <person name="Grigoriev I.V."/>
            <person name="Debuchy R."/>
            <person name="Gladieux P."/>
            <person name="Thoren M.H."/>
            <person name="Johannesson H."/>
        </authorList>
    </citation>
    <scope>NUCLEOTIDE SEQUENCE</scope>
    <source>
        <strain evidence="3">CBS 958.72</strain>
    </source>
</reference>
<comment type="caution">
    <text evidence="3">The sequence shown here is derived from an EMBL/GenBank/DDBJ whole genome shotgun (WGS) entry which is preliminary data.</text>
</comment>
<protein>
    <recommendedName>
        <fullName evidence="2">Fungal-type protein kinase domain-containing protein</fullName>
    </recommendedName>
</protein>
<dbReference type="InterPro" id="IPR040976">
    <property type="entry name" value="Pkinase_fungal"/>
</dbReference>
<dbReference type="AlphaFoldDB" id="A0AAE0JWJ6"/>